<dbReference type="Gene3D" id="2.60.40.2070">
    <property type="match status" value="1"/>
</dbReference>
<dbReference type="InterPro" id="IPR025949">
    <property type="entry name" value="PapC-like_C"/>
</dbReference>
<feature type="domain" description="PapC-like C-terminal" evidence="11">
    <location>
        <begin position="752"/>
        <end position="817"/>
    </location>
</feature>
<sequence length="833" mass="91181">MRVLYVSKTVTLQLIFLLALSSDIYAEEYFNPAALELSDAERESVNLDLLSKNDTQLPGRYRVGVNVNQKFIAAQDINFILLGHQLHPELTVSDLQRYGVKIDAFAALKSLNAEHPIGEMSHYIPDASTQFDFNTQQLNISIPQAALNQTSRDYIDPSEWDRGIPALLLNYSANAANAVNKNHAASNNSRFLNLRSGANWGAWRLRNYSTWSDNNSAQQWNTISTYVQRDIQPLKSQLIAGDSFTPSDIYDSVPFRGIQLLSDDNMYPDSQRGYAPVIRGIAQSNAQVSVKQNGYVIYQTYVAPGAFEITDLYPTATSGDLEVMVKEADGTERVAVQPYSAVPIMLREGRVKYGISAGNFRSTSALAREPIFTQGSVIYGLPSATSVYAGVITSPSYLSGMLGVGHGLGDWGSLSFDVSQAETQLPGATEKKSGQSFRVQYSKDINRLGTNFTLASYRYSTQGFYDFKESNEINADAANDERLQVYSNKRSRTQVNINQRIFDAGNVFITGLQQDYWGRKGSERSVNIGWNASLQNISYGLSYGLNKTPLSKGTEQLFAFNMQIPLSKGLSNSRLSYSVDTSDRGRTAQRVGISGTALEQNNLNYDLQQSYASQGTGYGGNTSVNYRGTYGQVNAGYSYGRDTRQINIGAQGGVVAHPWGVTLSQPLGETMLLVRAPDADGVSVQNQTGINTDWRGYAVVPYATSYRKNRIALDPATFKQGVDIDTTVATAVPTQGAVVVANFATRVGHRTLITLTQAGRPVPFGAEVSYQADNAKPVISIAGTHGETYLAGMPDKGVLMVKWGEQPHQQCQAAFTIEVKEDEPLQYGSAVCS</sequence>
<evidence type="ECO:0000256" key="5">
    <source>
        <dbReference type="ARBA" id="ARBA00022558"/>
    </source>
</evidence>
<dbReference type="InterPro" id="IPR042186">
    <property type="entry name" value="FimD_plug_dom"/>
</dbReference>
<comment type="similarity">
    <text evidence="2 10">Belongs to the fimbrial export usher family.</text>
</comment>
<comment type="caution">
    <text evidence="13">The sequence shown here is derived from an EMBL/GenBank/DDBJ whole genome shotgun (WGS) entry which is preliminary data.</text>
</comment>
<dbReference type="Pfam" id="PF00577">
    <property type="entry name" value="Usher"/>
    <property type="match status" value="1"/>
</dbReference>
<keyword evidence="8 10" id="KW-0472">Membrane</keyword>
<dbReference type="InterPro" id="IPR000015">
    <property type="entry name" value="Fimb_usher"/>
</dbReference>
<dbReference type="InterPro" id="IPR037224">
    <property type="entry name" value="PapC_N_sf"/>
</dbReference>
<dbReference type="EMBL" id="JBBGZW010000001">
    <property type="protein sequence ID" value="MEJ5043889.1"/>
    <property type="molecule type" value="Genomic_DNA"/>
</dbReference>
<keyword evidence="4" id="KW-1134">Transmembrane beta strand</keyword>
<dbReference type="InterPro" id="IPR018030">
    <property type="entry name" value="Fimbrial_membr_usher_CS"/>
</dbReference>
<dbReference type="InterPro" id="IPR043142">
    <property type="entry name" value="PapC-like_C_sf"/>
</dbReference>
<name>A0ABU8PMB9_9GAMM</name>
<evidence type="ECO:0000259" key="11">
    <source>
        <dbReference type="Pfam" id="PF13953"/>
    </source>
</evidence>
<protein>
    <submittedName>
        <fullName evidence="13">Fimbria/pilus outer membrane usher protein</fullName>
    </submittedName>
</protein>
<comment type="subcellular location">
    <subcellularLocation>
        <location evidence="1 10">Cell outer membrane</location>
        <topology evidence="1 10">Multi-pass membrane protein</topology>
    </subcellularLocation>
</comment>
<keyword evidence="9 10" id="KW-0998">Cell outer membrane</keyword>
<evidence type="ECO:0000256" key="7">
    <source>
        <dbReference type="ARBA" id="ARBA00022729"/>
    </source>
</evidence>
<evidence type="ECO:0000256" key="10">
    <source>
        <dbReference type="RuleBase" id="RU003884"/>
    </source>
</evidence>
<evidence type="ECO:0000256" key="9">
    <source>
        <dbReference type="ARBA" id="ARBA00023237"/>
    </source>
</evidence>
<evidence type="ECO:0000256" key="8">
    <source>
        <dbReference type="ARBA" id="ARBA00023136"/>
    </source>
</evidence>
<evidence type="ECO:0000256" key="1">
    <source>
        <dbReference type="ARBA" id="ARBA00004571"/>
    </source>
</evidence>
<evidence type="ECO:0000313" key="13">
    <source>
        <dbReference type="EMBL" id="MEJ5043889.1"/>
    </source>
</evidence>
<dbReference type="Gene3D" id="3.10.20.410">
    <property type="match status" value="1"/>
</dbReference>
<feature type="domain" description="PapC N-terminal" evidence="12">
    <location>
        <begin position="29"/>
        <end position="175"/>
    </location>
</feature>
<dbReference type="Gene3D" id="2.60.40.3110">
    <property type="match status" value="1"/>
</dbReference>
<evidence type="ECO:0000313" key="14">
    <source>
        <dbReference type="Proteomes" id="UP001362100"/>
    </source>
</evidence>
<proteinExistence type="inferred from homology"/>
<dbReference type="RefSeq" id="WP_180822028.1">
    <property type="nucleotide sequence ID" value="NZ_JACAWY010000001.1"/>
</dbReference>
<evidence type="ECO:0000256" key="3">
    <source>
        <dbReference type="ARBA" id="ARBA00022448"/>
    </source>
</evidence>
<accession>A0ABU8PMB9</accession>
<keyword evidence="14" id="KW-1185">Reference proteome</keyword>
<dbReference type="SUPFAM" id="SSF141729">
    <property type="entry name" value="FimD N-terminal domain-like"/>
    <property type="match status" value="1"/>
</dbReference>
<dbReference type="PROSITE" id="PS01151">
    <property type="entry name" value="FIMBRIAL_USHER"/>
    <property type="match status" value="1"/>
</dbReference>
<gene>
    <name evidence="13" type="ORF">WH298_01440</name>
</gene>
<keyword evidence="3 10" id="KW-0813">Transport</keyword>
<keyword evidence="7" id="KW-0732">Signal</keyword>
<keyword evidence="5 10" id="KW-1029">Fimbrium biogenesis</keyword>
<organism evidence="13 14">
    <name type="scientific">Pantoea nemavictus</name>
    <dbReference type="NCBI Taxonomy" id="2726955"/>
    <lineage>
        <taxon>Bacteria</taxon>
        <taxon>Pseudomonadati</taxon>
        <taxon>Pseudomonadota</taxon>
        <taxon>Gammaproteobacteria</taxon>
        <taxon>Enterobacterales</taxon>
        <taxon>Erwiniaceae</taxon>
        <taxon>Pantoea</taxon>
    </lineage>
</organism>
<reference evidence="13 14" key="1">
    <citation type="submission" date="2023-12" db="EMBL/GenBank/DDBJ databases">
        <title>Gut-associated functions are favored during microbiome assembly across C. elegans life.</title>
        <authorList>
            <person name="Zimmermann J."/>
        </authorList>
    </citation>
    <scope>NUCLEOTIDE SEQUENCE [LARGE SCALE GENOMIC DNA]</scope>
    <source>
        <strain evidence="13 14">BIGb0393</strain>
    </source>
</reference>
<evidence type="ECO:0000259" key="12">
    <source>
        <dbReference type="Pfam" id="PF13954"/>
    </source>
</evidence>
<dbReference type="PANTHER" id="PTHR30451:SF21">
    <property type="entry name" value="FIMBRIAL USHER DOMAIN-CONTAINING PROTEIN YDET-RELATED"/>
    <property type="match status" value="1"/>
</dbReference>
<keyword evidence="6 10" id="KW-0812">Transmembrane</keyword>
<dbReference type="Proteomes" id="UP001362100">
    <property type="component" value="Unassembled WGS sequence"/>
</dbReference>
<dbReference type="InterPro" id="IPR025885">
    <property type="entry name" value="PapC_N"/>
</dbReference>
<evidence type="ECO:0000256" key="6">
    <source>
        <dbReference type="ARBA" id="ARBA00022692"/>
    </source>
</evidence>
<dbReference type="PANTHER" id="PTHR30451">
    <property type="entry name" value="OUTER MEMBRANE USHER PROTEIN"/>
    <property type="match status" value="1"/>
</dbReference>
<evidence type="ECO:0000256" key="2">
    <source>
        <dbReference type="ARBA" id="ARBA00008064"/>
    </source>
</evidence>
<evidence type="ECO:0000256" key="4">
    <source>
        <dbReference type="ARBA" id="ARBA00022452"/>
    </source>
</evidence>
<dbReference type="Pfam" id="PF13953">
    <property type="entry name" value="PapC_C"/>
    <property type="match status" value="1"/>
</dbReference>
<dbReference type="Gene3D" id="2.60.40.2610">
    <property type="entry name" value="Outer membrane usher protein FimD, plug domain"/>
    <property type="match status" value="1"/>
</dbReference>
<dbReference type="Pfam" id="PF13954">
    <property type="entry name" value="PapC_N"/>
    <property type="match status" value="1"/>
</dbReference>